<sequence>MSGQPRRRQRSVTTQRPGHAGESGQRWLSEPRAAHAAERILDAAAELFAARGVAATGMADIAKAAGCSRATLYRYFDSRQAVRLAFVHREARRIGAAVLREIDATAAPADRVVAGVLAALRAVRSDPLLIAWFRPGDAGLTSEIAETSEVIEAIAGSLFDTEDAAAQRELSLRARWLTRVIVSLLTVPGRDEAEERELLRRFVAPAVTVAHT</sequence>
<keyword evidence="1 2" id="KW-0238">DNA-binding</keyword>
<reference evidence="5 6" key="1">
    <citation type="submission" date="2020-08" db="EMBL/GenBank/DDBJ databases">
        <title>Genome Sequencing of Nocardia wallacei strain FMUON74 and assembly.</title>
        <authorList>
            <person name="Toyokawa M."/>
            <person name="Uesaka K."/>
        </authorList>
    </citation>
    <scope>NUCLEOTIDE SEQUENCE [LARGE SCALE GENOMIC DNA]</scope>
    <source>
        <strain evidence="5 6">FMUON74</strain>
    </source>
</reference>
<evidence type="ECO:0000256" key="1">
    <source>
        <dbReference type="ARBA" id="ARBA00023125"/>
    </source>
</evidence>
<feature type="compositionally biased region" description="Basic residues" evidence="3">
    <location>
        <begin position="1"/>
        <end position="10"/>
    </location>
</feature>
<evidence type="ECO:0000313" key="6">
    <source>
        <dbReference type="Proteomes" id="UP000516173"/>
    </source>
</evidence>
<dbReference type="PRINTS" id="PR00455">
    <property type="entry name" value="HTHTETR"/>
</dbReference>
<dbReference type="GO" id="GO:0003700">
    <property type="term" value="F:DNA-binding transcription factor activity"/>
    <property type="evidence" value="ECO:0007669"/>
    <property type="project" value="TreeGrafter"/>
</dbReference>
<proteinExistence type="predicted"/>
<dbReference type="Gene3D" id="1.10.357.10">
    <property type="entry name" value="Tetracycline Repressor, domain 2"/>
    <property type="match status" value="1"/>
</dbReference>
<evidence type="ECO:0000256" key="3">
    <source>
        <dbReference type="SAM" id="MobiDB-lite"/>
    </source>
</evidence>
<accession>A0A7G1KCN6</accession>
<dbReference type="RefSeq" id="WP_187686558.1">
    <property type="nucleotide sequence ID" value="NZ_AP023396.1"/>
</dbReference>
<dbReference type="Pfam" id="PF00440">
    <property type="entry name" value="TetR_N"/>
    <property type="match status" value="1"/>
</dbReference>
<dbReference type="PROSITE" id="PS50977">
    <property type="entry name" value="HTH_TETR_2"/>
    <property type="match status" value="1"/>
</dbReference>
<dbReference type="KEGG" id="nwl:NWFMUON74_07000"/>
<gene>
    <name evidence="5" type="ORF">NWFMUON74_07000</name>
</gene>
<organism evidence="5 6">
    <name type="scientific">Nocardia wallacei</name>
    <dbReference type="NCBI Taxonomy" id="480035"/>
    <lineage>
        <taxon>Bacteria</taxon>
        <taxon>Bacillati</taxon>
        <taxon>Actinomycetota</taxon>
        <taxon>Actinomycetes</taxon>
        <taxon>Mycobacteriales</taxon>
        <taxon>Nocardiaceae</taxon>
        <taxon>Nocardia</taxon>
    </lineage>
</organism>
<keyword evidence="6" id="KW-1185">Reference proteome</keyword>
<dbReference type="InterPro" id="IPR050109">
    <property type="entry name" value="HTH-type_TetR-like_transc_reg"/>
</dbReference>
<dbReference type="SUPFAM" id="SSF46689">
    <property type="entry name" value="Homeodomain-like"/>
    <property type="match status" value="1"/>
</dbReference>
<feature type="region of interest" description="Disordered" evidence="3">
    <location>
        <begin position="1"/>
        <end position="30"/>
    </location>
</feature>
<dbReference type="PANTHER" id="PTHR30055:SF200">
    <property type="entry name" value="HTH-TYPE TRANSCRIPTIONAL REPRESSOR BDCR"/>
    <property type="match status" value="1"/>
</dbReference>
<dbReference type="InterPro" id="IPR009057">
    <property type="entry name" value="Homeodomain-like_sf"/>
</dbReference>
<feature type="DNA-binding region" description="H-T-H motif" evidence="2">
    <location>
        <begin position="57"/>
        <end position="76"/>
    </location>
</feature>
<dbReference type="GO" id="GO:0000976">
    <property type="term" value="F:transcription cis-regulatory region binding"/>
    <property type="evidence" value="ECO:0007669"/>
    <property type="project" value="TreeGrafter"/>
</dbReference>
<dbReference type="GeneID" id="80345324"/>
<dbReference type="AlphaFoldDB" id="A0A7G1KCN6"/>
<dbReference type="PANTHER" id="PTHR30055">
    <property type="entry name" value="HTH-TYPE TRANSCRIPTIONAL REGULATOR RUTR"/>
    <property type="match status" value="1"/>
</dbReference>
<protein>
    <submittedName>
        <fullName evidence="5">Putative HTH-type transcriptional regulator</fullName>
    </submittedName>
</protein>
<dbReference type="InterPro" id="IPR001647">
    <property type="entry name" value="HTH_TetR"/>
</dbReference>
<dbReference type="Proteomes" id="UP000516173">
    <property type="component" value="Chromosome"/>
</dbReference>
<dbReference type="EMBL" id="AP023396">
    <property type="protein sequence ID" value="BCK52928.1"/>
    <property type="molecule type" value="Genomic_DNA"/>
</dbReference>
<evidence type="ECO:0000259" key="4">
    <source>
        <dbReference type="PROSITE" id="PS50977"/>
    </source>
</evidence>
<feature type="domain" description="HTH tetR-type" evidence="4">
    <location>
        <begin position="34"/>
        <end position="94"/>
    </location>
</feature>
<evidence type="ECO:0000256" key="2">
    <source>
        <dbReference type="PROSITE-ProRule" id="PRU00335"/>
    </source>
</evidence>
<name>A0A7G1KCN6_9NOCA</name>
<evidence type="ECO:0000313" key="5">
    <source>
        <dbReference type="EMBL" id="BCK52928.1"/>
    </source>
</evidence>